<feature type="region of interest" description="Disordered" evidence="1">
    <location>
        <begin position="98"/>
        <end position="151"/>
    </location>
</feature>
<feature type="compositionally biased region" description="Acidic residues" evidence="1">
    <location>
        <begin position="121"/>
        <end position="139"/>
    </location>
</feature>
<evidence type="ECO:0000313" key="2">
    <source>
        <dbReference type="EMBL" id="QTN36235.1"/>
    </source>
</evidence>
<reference evidence="2" key="1">
    <citation type="submission" date="2020-07" db="EMBL/GenBank/DDBJ databases">
        <title>Genome sequences of bacteria associated with the marine, planktonic diatom Thalassiosira profunda strain ECT2AJA-044.</title>
        <authorList>
            <person name="Gargas C.B."/>
            <person name="Roberts W.R."/>
            <person name="Alverson A.J."/>
        </authorList>
    </citation>
    <scope>NUCLEOTIDE SEQUENCE</scope>
    <source>
        <strain evidence="2">ECT2AJA-044</strain>
    </source>
</reference>
<dbReference type="Proteomes" id="UP000665026">
    <property type="component" value="Chromosome"/>
</dbReference>
<proteinExistence type="predicted"/>
<protein>
    <submittedName>
        <fullName evidence="2">Uncharacterized protein</fullName>
    </submittedName>
</protein>
<organism evidence="2 3">
    <name type="scientific">Cognatishimia activa</name>
    <dbReference type="NCBI Taxonomy" id="1715691"/>
    <lineage>
        <taxon>Bacteria</taxon>
        <taxon>Pseudomonadati</taxon>
        <taxon>Pseudomonadota</taxon>
        <taxon>Alphaproteobacteria</taxon>
        <taxon>Rhodobacterales</taxon>
        <taxon>Paracoccaceae</taxon>
        <taxon>Cognatishimia</taxon>
    </lineage>
</organism>
<feature type="region of interest" description="Disordered" evidence="1">
    <location>
        <begin position="168"/>
        <end position="227"/>
    </location>
</feature>
<dbReference type="RefSeq" id="WP_209356938.1">
    <property type="nucleotide sequence ID" value="NZ_CP060010.1"/>
</dbReference>
<sequence>MSDPLKKDEIEDVLSSIRRLVSEDVRTMAEPEAVAPAEKPVQEAADKLVLTPSLRVEEEAKTPEASGLSMEDLVAQEMAKATAEPEQGPRVLTLSKTGADTAAPTQGATISAEALRGSAPEVEEVVEDAPEAASEEAPEPEVTAEAVEDAQVMPAVEWQSVRSYSEMEFDPEAAGDGDYAGTEVEALEWGQNVDTARSAPEAEGQPEEPASEAVIDAEVVSAPKQDDAPYEAVLDEEMLRDLVGEIVRQELQGPLGERITRNVRKLVRREINRALASRQMD</sequence>
<dbReference type="EMBL" id="CP060010">
    <property type="protein sequence ID" value="QTN36235.1"/>
    <property type="molecule type" value="Genomic_DNA"/>
</dbReference>
<accession>A0A975I7T5</accession>
<dbReference type="KEGG" id="cact:HZ995_01540"/>
<name>A0A975I7T5_9RHOB</name>
<evidence type="ECO:0000256" key="1">
    <source>
        <dbReference type="SAM" id="MobiDB-lite"/>
    </source>
</evidence>
<dbReference type="AlphaFoldDB" id="A0A975I7T5"/>
<evidence type="ECO:0000313" key="3">
    <source>
        <dbReference type="Proteomes" id="UP000665026"/>
    </source>
</evidence>
<gene>
    <name evidence="2" type="ORF">HZ995_01540</name>
</gene>
<feature type="compositionally biased region" description="Polar residues" evidence="1">
    <location>
        <begin position="98"/>
        <end position="109"/>
    </location>
</feature>